<keyword evidence="2" id="KW-0812">Transmembrane</keyword>
<protein>
    <recommendedName>
        <fullName evidence="5">Serine/threonine protein kinase</fullName>
    </recommendedName>
</protein>
<accession>A0ABQ3K7W2</accession>
<keyword evidence="2" id="KW-1133">Transmembrane helix</keyword>
<feature type="compositionally biased region" description="Low complexity" evidence="1">
    <location>
        <begin position="182"/>
        <end position="192"/>
    </location>
</feature>
<feature type="compositionally biased region" description="Low complexity" evidence="1">
    <location>
        <begin position="151"/>
        <end position="164"/>
    </location>
</feature>
<keyword evidence="4" id="KW-1185">Reference proteome</keyword>
<keyword evidence="2" id="KW-0472">Membrane</keyword>
<reference evidence="4" key="1">
    <citation type="journal article" date="2019" name="Int. J. Syst. Evol. Microbiol.">
        <title>The Global Catalogue of Microorganisms (GCM) 10K type strain sequencing project: providing services to taxonomists for standard genome sequencing and annotation.</title>
        <authorList>
            <consortium name="The Broad Institute Genomics Platform"/>
            <consortium name="The Broad Institute Genome Sequencing Center for Infectious Disease"/>
            <person name="Wu L."/>
            <person name="Ma J."/>
        </authorList>
    </citation>
    <scope>NUCLEOTIDE SEQUENCE [LARGE SCALE GENOMIC DNA]</scope>
    <source>
        <strain evidence="4">CGMCC 4.7680</strain>
    </source>
</reference>
<gene>
    <name evidence="3" type="ORF">GCM10017567_22750</name>
</gene>
<dbReference type="Proteomes" id="UP000649955">
    <property type="component" value="Unassembled WGS sequence"/>
</dbReference>
<evidence type="ECO:0000313" key="4">
    <source>
        <dbReference type="Proteomes" id="UP000649955"/>
    </source>
</evidence>
<organism evidence="3 4">
    <name type="scientific">Amycolatopsis bullii</name>
    <dbReference type="NCBI Taxonomy" id="941987"/>
    <lineage>
        <taxon>Bacteria</taxon>
        <taxon>Bacillati</taxon>
        <taxon>Actinomycetota</taxon>
        <taxon>Actinomycetes</taxon>
        <taxon>Pseudonocardiales</taxon>
        <taxon>Pseudonocardiaceae</taxon>
        <taxon>Amycolatopsis</taxon>
    </lineage>
</organism>
<evidence type="ECO:0000256" key="1">
    <source>
        <dbReference type="SAM" id="MobiDB-lite"/>
    </source>
</evidence>
<feature type="transmembrane region" description="Helical" evidence="2">
    <location>
        <begin position="72"/>
        <end position="99"/>
    </location>
</feature>
<sequence>MLRTAPRSATRSSSDRTAVELLDRTGIVAASLPRRRRTEAEAPAETPIFTRPTVCDQDLREKSVVIRRRARTWLGGGAAVLLVAAGWLGGGLFTGGLFAPEPERDVAQLDARPAVAAAPAPEPPAPAPQAPVVVTPAPTTVYVPVPAKPAPKQAQVQAQAQAKPQPKKPVPDEEAEARVDLPPATATPTTNPIQAWVEVAESMAQRYGGR</sequence>
<comment type="caution">
    <text evidence="3">The sequence shown here is derived from an EMBL/GenBank/DDBJ whole genome shotgun (WGS) entry which is preliminary data.</text>
</comment>
<evidence type="ECO:0000313" key="3">
    <source>
        <dbReference type="EMBL" id="GHG05876.1"/>
    </source>
</evidence>
<dbReference type="EMBL" id="BNAW01000006">
    <property type="protein sequence ID" value="GHG05876.1"/>
    <property type="molecule type" value="Genomic_DNA"/>
</dbReference>
<proteinExistence type="predicted"/>
<feature type="region of interest" description="Disordered" evidence="1">
    <location>
        <begin position="151"/>
        <end position="193"/>
    </location>
</feature>
<evidence type="ECO:0000256" key="2">
    <source>
        <dbReference type="SAM" id="Phobius"/>
    </source>
</evidence>
<name>A0ABQ3K7W2_9PSEU</name>
<evidence type="ECO:0008006" key="5">
    <source>
        <dbReference type="Google" id="ProtNLM"/>
    </source>
</evidence>
<dbReference type="RefSeq" id="WP_191309037.1">
    <property type="nucleotide sequence ID" value="NZ_BNAW01000006.1"/>
</dbReference>